<dbReference type="EMBL" id="CP014167">
    <property type="protein sequence ID" value="ANS74626.1"/>
    <property type="molecule type" value="Genomic_DNA"/>
</dbReference>
<name>A0A1B1MZN5_9BACL</name>
<organism evidence="1 2">
    <name type="scientific">Paenibacillus yonginensis</name>
    <dbReference type="NCBI Taxonomy" id="1462996"/>
    <lineage>
        <taxon>Bacteria</taxon>
        <taxon>Bacillati</taxon>
        <taxon>Bacillota</taxon>
        <taxon>Bacilli</taxon>
        <taxon>Bacillales</taxon>
        <taxon>Paenibacillaceae</taxon>
        <taxon>Paenibacillus</taxon>
    </lineage>
</organism>
<dbReference type="RefSeq" id="WP_068695475.1">
    <property type="nucleotide sequence ID" value="NZ_CP014167.1"/>
</dbReference>
<dbReference type="AlphaFoldDB" id="A0A1B1MZN5"/>
<dbReference type="KEGG" id="pyg:AWM70_08540"/>
<dbReference type="Proteomes" id="UP000092573">
    <property type="component" value="Chromosome"/>
</dbReference>
<reference evidence="1 2" key="1">
    <citation type="submission" date="2016-01" db="EMBL/GenBank/DDBJ databases">
        <title>Complete Genome Sequence of Paenibacillus yonginensis DCY84, a novel Plant Growth-Promoting Bacteria with Elicitation of Induced Systemic Resistance.</title>
        <authorList>
            <person name="Kim Y.J."/>
            <person name="Yang D.C."/>
            <person name="Sukweenadhi J."/>
        </authorList>
    </citation>
    <scope>NUCLEOTIDE SEQUENCE [LARGE SCALE GENOMIC DNA]</scope>
    <source>
        <strain evidence="1 2">DCY84</strain>
    </source>
</reference>
<proteinExistence type="predicted"/>
<sequence>MKITEWAIVFVLLASPFFWVSSMRADNLREVFLLEQRYNSILKTAVQDGASRLNVNEQPLYEAGYVSDKFFRVDKQAGLDALLETLFMNFNLVDDPVGQQAFMLYVPAVVVLDYDGYCIYGIQDRMQADRGKQQMGGWFPKKPYVYTDAAANVLSFTLDNQLTLLDPRQKLFLQGLPEDLKGKTDDPLLENPEMLDAVRRTAIVSSVEQDLERIVAEHNHFAEQAGVSYTFTLPNIPDETWNNTIEDAGMLVFLQGIPVGDQYYNNFAFGGGRLLKKRAVMGGIDAQTGIKYYYRRPCEGAYRLEETFTNERDAAASGYFEARCKGVSTTR</sequence>
<evidence type="ECO:0000313" key="2">
    <source>
        <dbReference type="Proteomes" id="UP000092573"/>
    </source>
</evidence>
<gene>
    <name evidence="1" type="ORF">AWM70_08540</name>
</gene>
<dbReference type="OrthoDB" id="1985886at2"/>
<evidence type="ECO:0000313" key="1">
    <source>
        <dbReference type="EMBL" id="ANS74626.1"/>
    </source>
</evidence>
<dbReference type="STRING" id="1462996.AWM70_08540"/>
<keyword evidence="2" id="KW-1185">Reference proteome</keyword>
<protein>
    <submittedName>
        <fullName evidence="1">F0F1-type ATP synthase</fullName>
    </submittedName>
</protein>
<accession>A0A1B1MZN5</accession>